<reference evidence="5" key="1">
    <citation type="submission" date="2020-09" db="EMBL/GenBank/DDBJ databases">
        <title>New species isolated from human feces.</title>
        <authorList>
            <person name="Kitahara M."/>
            <person name="Shigeno Y."/>
            <person name="Shime M."/>
            <person name="Matsumoto Y."/>
            <person name="Nakamura S."/>
            <person name="Motooka D."/>
            <person name="Fukuoka S."/>
            <person name="Nishikawa H."/>
            <person name="Benno Y."/>
        </authorList>
    </citation>
    <scope>NUCLEOTIDE SEQUENCE</scope>
    <source>
        <strain evidence="5">MM59</strain>
    </source>
</reference>
<evidence type="ECO:0000259" key="4">
    <source>
        <dbReference type="Pfam" id="PF01420"/>
    </source>
</evidence>
<dbReference type="InterPro" id="IPR044946">
    <property type="entry name" value="Restrct_endonuc_typeI_TRD_sf"/>
</dbReference>
<accession>A0A810QJ72</accession>
<dbReference type="SUPFAM" id="SSF116734">
    <property type="entry name" value="DNA methylase specificity domain"/>
    <property type="match status" value="2"/>
</dbReference>
<proteinExistence type="inferred from homology"/>
<organism evidence="5 6">
    <name type="scientific">Pusillibacter faecalis</name>
    <dbReference type="NCBI Taxonomy" id="2714358"/>
    <lineage>
        <taxon>Bacteria</taxon>
        <taxon>Bacillati</taxon>
        <taxon>Bacillota</taxon>
        <taxon>Clostridia</taxon>
        <taxon>Eubacteriales</taxon>
        <taxon>Oscillospiraceae</taxon>
        <taxon>Pusillibacter</taxon>
    </lineage>
</organism>
<evidence type="ECO:0000256" key="1">
    <source>
        <dbReference type="ARBA" id="ARBA00010923"/>
    </source>
</evidence>
<keyword evidence="3" id="KW-0238">DNA-binding</keyword>
<feature type="domain" description="Type I restriction modification DNA specificity" evidence="4">
    <location>
        <begin position="327"/>
        <end position="477"/>
    </location>
</feature>
<dbReference type="PANTHER" id="PTHR30408:SF12">
    <property type="entry name" value="TYPE I RESTRICTION ENZYME MJAVIII SPECIFICITY SUBUNIT"/>
    <property type="match status" value="1"/>
</dbReference>
<evidence type="ECO:0000256" key="3">
    <source>
        <dbReference type="ARBA" id="ARBA00023125"/>
    </source>
</evidence>
<dbReference type="Proteomes" id="UP000679848">
    <property type="component" value="Chromosome"/>
</dbReference>
<dbReference type="EMBL" id="AP023420">
    <property type="protein sequence ID" value="BCK84483.1"/>
    <property type="molecule type" value="Genomic_DNA"/>
</dbReference>
<dbReference type="AlphaFoldDB" id="A0A810QJ72"/>
<dbReference type="Pfam" id="PF01420">
    <property type="entry name" value="Methylase_S"/>
    <property type="match status" value="1"/>
</dbReference>
<dbReference type="PANTHER" id="PTHR30408">
    <property type="entry name" value="TYPE-1 RESTRICTION ENZYME ECOKI SPECIFICITY PROTEIN"/>
    <property type="match status" value="1"/>
</dbReference>
<protein>
    <recommendedName>
        <fullName evidence="4">Type I restriction modification DNA specificity domain-containing protein</fullName>
    </recommendedName>
</protein>
<dbReference type="REBASE" id="481149">
    <property type="entry name" value="M1.OspMM59ORF18020P"/>
</dbReference>
<comment type="similarity">
    <text evidence="1">Belongs to the type-I restriction system S methylase family.</text>
</comment>
<evidence type="ECO:0000313" key="5">
    <source>
        <dbReference type="EMBL" id="BCK84483.1"/>
    </source>
</evidence>
<keyword evidence="6" id="KW-1185">Reference proteome</keyword>
<dbReference type="RefSeq" id="WP_213543157.1">
    <property type="nucleotide sequence ID" value="NZ_AP023420.1"/>
</dbReference>
<evidence type="ECO:0000313" key="6">
    <source>
        <dbReference type="Proteomes" id="UP000679848"/>
    </source>
</evidence>
<keyword evidence="2" id="KW-0680">Restriction system</keyword>
<dbReference type="InterPro" id="IPR052021">
    <property type="entry name" value="Type-I_RS_S_subunit"/>
</dbReference>
<dbReference type="KEGG" id="pfaa:MM59RIKEN_18020"/>
<dbReference type="GO" id="GO:0003677">
    <property type="term" value="F:DNA binding"/>
    <property type="evidence" value="ECO:0007669"/>
    <property type="project" value="UniProtKB-KW"/>
</dbReference>
<evidence type="ECO:0000256" key="2">
    <source>
        <dbReference type="ARBA" id="ARBA00022747"/>
    </source>
</evidence>
<dbReference type="Gene3D" id="3.90.220.20">
    <property type="entry name" value="DNA methylase specificity domains"/>
    <property type="match status" value="2"/>
</dbReference>
<sequence length="490" mass="55422">MLAYKINRKHIKNRIFIPKYYDPDLYAQITALIETHDLHNLGDLIDSGVIAVQTGHEIGKMAYGTGNIPFVRTSDITNWEIKTIPKQGVSEDIYQLYAEKEDVKAGDILMVRDGTYLIGTNCIITPLDIPMVFQSHILKFRVADSTVIDPYLLFLSFNCSLVQRQIKNMQFTADIIDTLGNRYRELILPIPKDQALKAELIASMRSALETRMKYKAAVKQMPLLIEKVLEANAVTPFDEFFNVPLEDLLTEIVQDTTTLEFGEFSAYKMKRSDIIGGIFLPKYYDPSIKSTLDGLAENCSLYSVQQLIDMGAVQLSTGDEIGKMAYGTGEIPFVRTSDFSNWEIKADAKQGISEEIYQQYAEKEDVQAGDILLVRDGTYLVGTSCMITALDTKMLYCGGLIKIRALKKEIVDEYLLLGLLNSYIVKRQIRTKQFTRDVIDTLGQRLKEVIIPIPNSEELKKAISEKVHTIVNNRIQARDIIQALSDRIVL</sequence>
<gene>
    <name evidence="5" type="ORF">MM59RIKEN_18020</name>
</gene>
<dbReference type="InterPro" id="IPR000055">
    <property type="entry name" value="Restrct_endonuc_typeI_TRD"/>
</dbReference>
<name>A0A810QJ72_9FIRM</name>
<dbReference type="GO" id="GO:0009307">
    <property type="term" value="P:DNA restriction-modification system"/>
    <property type="evidence" value="ECO:0007669"/>
    <property type="project" value="UniProtKB-KW"/>
</dbReference>